<dbReference type="EMBL" id="BLXT01004673">
    <property type="protein sequence ID" value="GFO16552.1"/>
    <property type="molecule type" value="Genomic_DNA"/>
</dbReference>
<organism evidence="7 8">
    <name type="scientific">Plakobranchus ocellatus</name>
    <dbReference type="NCBI Taxonomy" id="259542"/>
    <lineage>
        <taxon>Eukaryota</taxon>
        <taxon>Metazoa</taxon>
        <taxon>Spiralia</taxon>
        <taxon>Lophotrochozoa</taxon>
        <taxon>Mollusca</taxon>
        <taxon>Gastropoda</taxon>
        <taxon>Heterobranchia</taxon>
        <taxon>Euthyneura</taxon>
        <taxon>Panpulmonata</taxon>
        <taxon>Sacoglossa</taxon>
        <taxon>Placobranchoidea</taxon>
        <taxon>Plakobranchidae</taxon>
        <taxon>Plakobranchus</taxon>
    </lineage>
</organism>
<dbReference type="FunFam" id="1.20.120.980:FF:000003">
    <property type="entry name" value="Serine protease 16"/>
    <property type="match status" value="1"/>
</dbReference>
<accession>A0AAV4BAU8</accession>
<evidence type="ECO:0000256" key="6">
    <source>
        <dbReference type="SAM" id="MobiDB-lite"/>
    </source>
</evidence>
<dbReference type="GO" id="GO:0070008">
    <property type="term" value="F:serine-type exopeptidase activity"/>
    <property type="evidence" value="ECO:0007669"/>
    <property type="project" value="InterPro"/>
</dbReference>
<dbReference type="Gene3D" id="1.20.120.980">
    <property type="entry name" value="Serine carboxypeptidase S28, SKS domain"/>
    <property type="match status" value="1"/>
</dbReference>
<dbReference type="InterPro" id="IPR008758">
    <property type="entry name" value="Peptidase_S28"/>
</dbReference>
<dbReference type="PANTHER" id="PTHR11010">
    <property type="entry name" value="PROTEASE S28 PRO-X CARBOXYPEPTIDASE-RELATED"/>
    <property type="match status" value="1"/>
</dbReference>
<dbReference type="InterPro" id="IPR029058">
    <property type="entry name" value="AB_hydrolase_fold"/>
</dbReference>
<dbReference type="GO" id="GO:0006508">
    <property type="term" value="P:proteolysis"/>
    <property type="evidence" value="ECO:0007669"/>
    <property type="project" value="UniProtKB-KW"/>
</dbReference>
<sequence length="557" mass="62459">MGMAPVLRTTLLLVLLCVYVNGYIPRFLFGRPRGGFLGSPAIDHLSLAKQKLIKSKVPADQWFDQKLDHFDPPDTRRWQQRYFTSCAVKSNILFVMIGGEGTADPIWNVEGAWIGYAKKYGAVCLQLEHRYYGKSHPTKDLSVDNIKYLSSEQALRDLAAFITAKKKEYHAEKVIVFGGSYPGSLAAWVRMKYPYLVNGAVSASAPLLAQVDFKGYLEVVRNSLDTYKVVEGCTDAITIANTAIETSLPTSSGRNKLKTLFRLCNDIDAHEKKDIANLYTTLAGNFMNVVQYNKDNRAFEGAKDANITIDTVCGIMTNKSIGDELERYAYVNNLLLSVYSEKCTDFKYQNMITSLRDASWKGEGARQWTYQTCTEFGWYQSSDSDDQPFKHTFPIEFWTQQCQDIFSPKFNSTFIEKAVEETNINYGARNYTEDRIVFVNGAIDPWHYLSITKSLPQAEAIYIPGTAHCANMYPPSPEDPGPLTAARARIEVLIGQWLRPQQGDLRLSGPPSGQGTGGRVQTRDRMVPADLRADSLATVPLTPPNIAFCPAYIFSRQ</sequence>
<dbReference type="PANTHER" id="PTHR11010:SF117">
    <property type="entry name" value="SERINE PROTEASE 16"/>
    <property type="match status" value="1"/>
</dbReference>
<keyword evidence="4" id="KW-0378">Hydrolase</keyword>
<dbReference type="Proteomes" id="UP000735302">
    <property type="component" value="Unassembled WGS sequence"/>
</dbReference>
<dbReference type="AlphaFoldDB" id="A0AAV4BAU8"/>
<keyword evidence="8" id="KW-1185">Reference proteome</keyword>
<keyword evidence="3" id="KW-0732">Signal</keyword>
<evidence type="ECO:0000256" key="4">
    <source>
        <dbReference type="ARBA" id="ARBA00022801"/>
    </source>
</evidence>
<proteinExistence type="inferred from homology"/>
<dbReference type="SUPFAM" id="SSF53474">
    <property type="entry name" value="alpha/beta-Hydrolases"/>
    <property type="match status" value="1"/>
</dbReference>
<evidence type="ECO:0000256" key="1">
    <source>
        <dbReference type="ARBA" id="ARBA00011079"/>
    </source>
</evidence>
<evidence type="ECO:0000256" key="2">
    <source>
        <dbReference type="ARBA" id="ARBA00022670"/>
    </source>
</evidence>
<reference evidence="7 8" key="1">
    <citation type="journal article" date="2021" name="Elife">
        <title>Chloroplast acquisition without the gene transfer in kleptoplastic sea slugs, Plakobranchus ocellatus.</title>
        <authorList>
            <person name="Maeda T."/>
            <person name="Takahashi S."/>
            <person name="Yoshida T."/>
            <person name="Shimamura S."/>
            <person name="Takaki Y."/>
            <person name="Nagai Y."/>
            <person name="Toyoda A."/>
            <person name="Suzuki Y."/>
            <person name="Arimoto A."/>
            <person name="Ishii H."/>
            <person name="Satoh N."/>
            <person name="Nishiyama T."/>
            <person name="Hasebe M."/>
            <person name="Maruyama T."/>
            <person name="Minagawa J."/>
            <person name="Obokata J."/>
            <person name="Shigenobu S."/>
        </authorList>
    </citation>
    <scope>NUCLEOTIDE SEQUENCE [LARGE SCALE GENOMIC DNA]</scope>
</reference>
<dbReference type="Gene3D" id="3.40.50.1820">
    <property type="entry name" value="alpha/beta hydrolase"/>
    <property type="match status" value="1"/>
</dbReference>
<gene>
    <name evidence="7" type="ORF">PoB_004305700</name>
</gene>
<evidence type="ECO:0000313" key="8">
    <source>
        <dbReference type="Proteomes" id="UP000735302"/>
    </source>
</evidence>
<comment type="similarity">
    <text evidence="1">Belongs to the peptidase S28 family.</text>
</comment>
<dbReference type="Pfam" id="PF05577">
    <property type="entry name" value="Peptidase_S28"/>
    <property type="match status" value="1"/>
</dbReference>
<feature type="region of interest" description="Disordered" evidence="6">
    <location>
        <begin position="502"/>
        <end position="523"/>
    </location>
</feature>
<dbReference type="GO" id="GO:0008239">
    <property type="term" value="F:dipeptidyl-peptidase activity"/>
    <property type="evidence" value="ECO:0007669"/>
    <property type="project" value="TreeGrafter"/>
</dbReference>
<evidence type="ECO:0000313" key="7">
    <source>
        <dbReference type="EMBL" id="GFO16552.1"/>
    </source>
</evidence>
<dbReference type="InterPro" id="IPR042269">
    <property type="entry name" value="Ser_carbopepase_S28_SKS"/>
</dbReference>
<keyword evidence="5" id="KW-0325">Glycoprotein</keyword>
<evidence type="ECO:0000256" key="3">
    <source>
        <dbReference type="ARBA" id="ARBA00022729"/>
    </source>
</evidence>
<comment type="caution">
    <text evidence="7">The sequence shown here is derived from an EMBL/GenBank/DDBJ whole genome shotgun (WGS) entry which is preliminary data.</text>
</comment>
<evidence type="ECO:0000256" key="5">
    <source>
        <dbReference type="ARBA" id="ARBA00023180"/>
    </source>
</evidence>
<protein>
    <submittedName>
        <fullName evidence="7">Thymus-specific serine protease</fullName>
    </submittedName>
</protein>
<keyword evidence="2 7" id="KW-0645">Protease</keyword>
<name>A0AAV4BAU8_9GAST</name>